<name>A0A2Z2HS57_9EURY</name>
<organism evidence="2 3">
    <name type="scientific">Natrarchaeobaculum aegyptiacum</name>
    <dbReference type="NCBI Taxonomy" id="745377"/>
    <lineage>
        <taxon>Archaea</taxon>
        <taxon>Methanobacteriati</taxon>
        <taxon>Methanobacteriota</taxon>
        <taxon>Stenosarchaea group</taxon>
        <taxon>Halobacteria</taxon>
        <taxon>Halobacteriales</taxon>
        <taxon>Natrialbaceae</taxon>
        <taxon>Natrarchaeobaculum</taxon>
    </lineage>
</organism>
<protein>
    <recommendedName>
        <fullName evidence="1">Methyltransferase FkbM domain-containing protein</fullName>
    </recommendedName>
</protein>
<dbReference type="Pfam" id="PF05050">
    <property type="entry name" value="Methyltransf_21"/>
    <property type="match status" value="1"/>
</dbReference>
<sequence>MIRRIQSAWSDASAAKYFFRRKLPEVAILTRRFRFVAAAIAFCHLLTGRKYYDTYFERVRRKGSDRRCVDVGEHQMVVDVSDDGLSRDLYLFGTREHNTTRIYERELERVERERNEPMVVLDVGSNAGYFALSALGATSEETDLIAFEPDGRTLPLLGENVERNGYADRVTVEELAIGPEPGAATIELASHSNLNQIRTDEIGAHTKAVQSTRQVTMESIDSYLRTSEIDPAAVGAVRMDVEGYEIEIIDGMKRLLESDHPLLLFLEMHPHMLRHEQTKAFLETLENAGFVVESVSIEGQISYLGFEERRELSFEDLVEIEHGYRVFFRR</sequence>
<keyword evidence="3" id="KW-1185">Reference proteome</keyword>
<evidence type="ECO:0000313" key="3">
    <source>
        <dbReference type="Proteomes" id="UP000250088"/>
    </source>
</evidence>
<reference evidence="3" key="1">
    <citation type="submission" date="2017-02" db="EMBL/GenBank/DDBJ databases">
        <title>Natronthermophilus aegyptiacus gen. nov.,sp. nov., an aerobic, extremely halophilic alkalithermophilic archaeon isolated from the athalassohaline Wadi An Natrun, Egypt.</title>
        <authorList>
            <person name="Zhao B."/>
        </authorList>
    </citation>
    <scope>NUCLEOTIDE SEQUENCE [LARGE SCALE GENOMIC DNA]</scope>
    <source>
        <strain evidence="3">JW/NM-HA 15</strain>
    </source>
</reference>
<dbReference type="RefSeq" id="WP_161493169.1">
    <property type="nucleotide sequence ID" value="NZ_CP019893.1"/>
</dbReference>
<feature type="domain" description="Methyltransferase FkbM" evidence="1">
    <location>
        <begin position="122"/>
        <end position="291"/>
    </location>
</feature>
<dbReference type="PANTHER" id="PTHR34203">
    <property type="entry name" value="METHYLTRANSFERASE, FKBM FAMILY PROTEIN"/>
    <property type="match status" value="1"/>
</dbReference>
<dbReference type="InterPro" id="IPR006342">
    <property type="entry name" value="FkbM_mtfrase"/>
</dbReference>
<dbReference type="GeneID" id="32894347"/>
<dbReference type="Proteomes" id="UP000250088">
    <property type="component" value="Chromosome"/>
</dbReference>
<dbReference type="AlphaFoldDB" id="A0A2Z2HS57"/>
<dbReference type="SUPFAM" id="SSF53335">
    <property type="entry name" value="S-adenosyl-L-methionine-dependent methyltransferases"/>
    <property type="match status" value="1"/>
</dbReference>
<accession>A0A2Z2HS57</accession>
<dbReference type="InterPro" id="IPR052514">
    <property type="entry name" value="SAM-dependent_MTase"/>
</dbReference>
<evidence type="ECO:0000259" key="1">
    <source>
        <dbReference type="Pfam" id="PF05050"/>
    </source>
</evidence>
<dbReference type="Gene3D" id="3.40.50.150">
    <property type="entry name" value="Vaccinia Virus protein VP39"/>
    <property type="match status" value="1"/>
</dbReference>
<dbReference type="NCBIfam" id="TIGR01444">
    <property type="entry name" value="fkbM_fam"/>
    <property type="match status" value="1"/>
</dbReference>
<dbReference type="OrthoDB" id="275825at2157"/>
<proteinExistence type="predicted"/>
<dbReference type="KEGG" id="naj:B1756_09665"/>
<dbReference type="PANTHER" id="PTHR34203:SF15">
    <property type="entry name" value="SLL1173 PROTEIN"/>
    <property type="match status" value="1"/>
</dbReference>
<gene>
    <name evidence="2" type="ORF">B1756_09665</name>
</gene>
<dbReference type="EMBL" id="CP019893">
    <property type="protein sequence ID" value="ARS89970.1"/>
    <property type="molecule type" value="Genomic_DNA"/>
</dbReference>
<dbReference type="InterPro" id="IPR029063">
    <property type="entry name" value="SAM-dependent_MTases_sf"/>
</dbReference>
<evidence type="ECO:0000313" key="2">
    <source>
        <dbReference type="EMBL" id="ARS89970.1"/>
    </source>
</evidence>